<reference evidence="7" key="1">
    <citation type="journal article" date="2017" name="Angew. Chem. Int. Ed. Engl.">
        <title>Cyanobacterial ent-Sterol-Like Natural Products from a Deviated Ubiquinone Pathway.</title>
        <authorList>
            <person name="Moosmann P."/>
            <person name="Ueoka R."/>
            <person name="Grauso L."/>
            <person name="Mangoni A."/>
            <person name="Morinaka B.I."/>
            <person name="Gugger M."/>
            <person name="Piel J."/>
        </authorList>
    </citation>
    <scope>NUCLEOTIDE SEQUENCE</scope>
    <source>
        <strain evidence="7">PCC 10023</strain>
    </source>
</reference>
<evidence type="ECO:0000256" key="1">
    <source>
        <dbReference type="ARBA" id="ARBA00022714"/>
    </source>
</evidence>
<evidence type="ECO:0000313" key="7">
    <source>
        <dbReference type="EMBL" id="ATN39908.1"/>
    </source>
</evidence>
<accession>A0A2D1CM92</accession>
<dbReference type="SUPFAM" id="SSF55961">
    <property type="entry name" value="Bet v1-like"/>
    <property type="match status" value="1"/>
</dbReference>
<proteinExistence type="predicted"/>
<keyword evidence="2" id="KW-0479">Metal-binding</keyword>
<dbReference type="PANTHER" id="PTHR21266:SF60">
    <property type="entry name" value="3-KETOSTEROID-9-ALPHA-MONOOXYGENASE, OXYGENASE COMPONENT"/>
    <property type="match status" value="1"/>
</dbReference>
<feature type="domain" description="Rieske" evidence="6">
    <location>
        <begin position="31"/>
        <end position="132"/>
    </location>
</feature>
<dbReference type="SUPFAM" id="SSF50022">
    <property type="entry name" value="ISP domain"/>
    <property type="match status" value="1"/>
</dbReference>
<keyword evidence="1" id="KW-0001">2Fe-2S</keyword>
<dbReference type="GO" id="GO:0016705">
    <property type="term" value="F:oxidoreductase activity, acting on paired donors, with incorporation or reduction of molecular oxygen"/>
    <property type="evidence" value="ECO:0007669"/>
    <property type="project" value="UniProtKB-ARBA"/>
</dbReference>
<dbReference type="PROSITE" id="PS51296">
    <property type="entry name" value="RIESKE"/>
    <property type="match status" value="1"/>
</dbReference>
<sequence>MVTNQEKLAQPKLTQPGTRANKEVMRLAASWYIAMPSLDLGKKPIAIELFGQPLVAWRDQTGRAAIMDRYCSHLGASLAVGQVVDGCIRCPYHHWCYDSSGECVSAPELEHIPPKARQATYYTIEKYGYIWVWYGSKVPLFPLPEFPSAEAQRHKYMAFRYAYATKTTVQRVVEAGGCDYYHAISLHNFKMTNPSQFTIFNNQDSANDSEPVIQKEAYLKFQLKVWNRFMFEHNLLGPIAQILGLSADTFTFQTDIWPSGCRMTGFADNNEHETLKVLFCTTPINENMTIAHFFVMLRKTGNFLLDIPYSLIYRLRSRIISDEDISVLDTIKHDGGGAYIYQDRGVLEHRKLYQRWVDKVE</sequence>
<dbReference type="GO" id="GO:0004497">
    <property type="term" value="F:monooxygenase activity"/>
    <property type="evidence" value="ECO:0007669"/>
    <property type="project" value="UniProtKB-ARBA"/>
</dbReference>
<dbReference type="Gene3D" id="2.102.10.10">
    <property type="entry name" value="Rieske [2Fe-2S] iron-sulphur domain"/>
    <property type="match status" value="1"/>
</dbReference>
<evidence type="ECO:0000259" key="6">
    <source>
        <dbReference type="PROSITE" id="PS51296"/>
    </source>
</evidence>
<dbReference type="InterPro" id="IPR050584">
    <property type="entry name" value="Cholesterol_7-desaturase"/>
</dbReference>
<keyword evidence="3" id="KW-0560">Oxidoreductase</keyword>
<dbReference type="PANTHER" id="PTHR21266">
    <property type="entry name" value="IRON-SULFUR DOMAIN CONTAINING PROTEIN"/>
    <property type="match status" value="1"/>
</dbReference>
<dbReference type="GO" id="GO:0046872">
    <property type="term" value="F:metal ion binding"/>
    <property type="evidence" value="ECO:0007669"/>
    <property type="project" value="UniProtKB-KW"/>
</dbReference>
<protein>
    <submittedName>
        <fullName evidence="7">MstN</fullName>
    </submittedName>
</protein>
<dbReference type="RefSeq" id="WP_414588674.1">
    <property type="nucleotide sequence ID" value="NZ_CAWUDP010000120.1"/>
</dbReference>
<evidence type="ECO:0000256" key="5">
    <source>
        <dbReference type="ARBA" id="ARBA00023014"/>
    </source>
</evidence>
<evidence type="ECO:0000256" key="3">
    <source>
        <dbReference type="ARBA" id="ARBA00023002"/>
    </source>
</evidence>
<dbReference type="EMBL" id="KY464182">
    <property type="protein sequence ID" value="ATN39908.1"/>
    <property type="molecule type" value="Genomic_DNA"/>
</dbReference>
<dbReference type="GO" id="GO:0051537">
    <property type="term" value="F:2 iron, 2 sulfur cluster binding"/>
    <property type="evidence" value="ECO:0007669"/>
    <property type="project" value="UniProtKB-KW"/>
</dbReference>
<gene>
    <name evidence="7" type="primary">mstN</name>
</gene>
<evidence type="ECO:0000256" key="2">
    <source>
        <dbReference type="ARBA" id="ARBA00022723"/>
    </source>
</evidence>
<evidence type="ECO:0000256" key="4">
    <source>
        <dbReference type="ARBA" id="ARBA00023004"/>
    </source>
</evidence>
<dbReference type="Pfam" id="PF00355">
    <property type="entry name" value="Rieske"/>
    <property type="match status" value="1"/>
</dbReference>
<dbReference type="InterPro" id="IPR036922">
    <property type="entry name" value="Rieske_2Fe-2S_sf"/>
</dbReference>
<keyword evidence="4" id="KW-0408">Iron</keyword>
<keyword evidence="5" id="KW-0411">Iron-sulfur</keyword>
<name>A0A2D1CM92_9CYAN</name>
<dbReference type="AlphaFoldDB" id="A0A2D1CM92"/>
<dbReference type="InterPro" id="IPR017941">
    <property type="entry name" value="Rieske_2Fe-2S"/>
</dbReference>
<organism evidence="7">
    <name type="scientific">Scytonema sp. PCC 10023</name>
    <dbReference type="NCBI Taxonomy" id="1680591"/>
    <lineage>
        <taxon>Bacteria</taxon>
        <taxon>Bacillati</taxon>
        <taxon>Cyanobacteriota</taxon>
        <taxon>Cyanophyceae</taxon>
        <taxon>Nostocales</taxon>
        <taxon>Scytonemataceae</taxon>
        <taxon>Scytonema</taxon>
    </lineage>
</organism>